<evidence type="ECO:0000256" key="4">
    <source>
        <dbReference type="ARBA" id="ARBA00022692"/>
    </source>
</evidence>
<keyword evidence="3" id="KW-1003">Cell membrane</keyword>
<feature type="transmembrane region" description="Helical" evidence="7">
    <location>
        <begin position="256"/>
        <end position="276"/>
    </location>
</feature>
<sequence>MLAILAITTPIFLLISVGYAARWSGITTREQMQGVGVFVMHCALPALVVRALTQQPLEEIFKLNYLIAYGLGSIAIFSAGLLLCLKLQRQSLSTSAMQALGMAASNSGFIGYPVAAMVIGSPAAVLMALNIVIETLIIIPAALILAEMGSNQGSSVWITVKKTALSLIKNPVLVGLLIGICLVVSGIEIPAPLFKAIDMLAEAAGPSALFVIGGTLFGLHVKGMARDVGQIVVGKLILHPLAILVAFLVIPDIDPIYFAGALLFAAAPMISIYPLLGQRYGVDGVSATAMLVATVASFFTLSLVIWWMTLSGLLAM</sequence>
<keyword evidence="2" id="KW-0813">Transport</keyword>
<feature type="transmembrane region" description="Helical" evidence="7">
    <location>
        <begin position="199"/>
        <end position="219"/>
    </location>
</feature>
<dbReference type="Proteomes" id="UP000663479">
    <property type="component" value="Chromosome"/>
</dbReference>
<evidence type="ECO:0000256" key="3">
    <source>
        <dbReference type="ARBA" id="ARBA00022475"/>
    </source>
</evidence>
<feature type="transmembrane region" description="Helical" evidence="7">
    <location>
        <begin position="167"/>
        <end position="187"/>
    </location>
</feature>
<feature type="transmembrane region" description="Helical" evidence="7">
    <location>
        <begin position="125"/>
        <end position="146"/>
    </location>
</feature>
<dbReference type="GO" id="GO:0016020">
    <property type="term" value="C:membrane"/>
    <property type="evidence" value="ECO:0007669"/>
    <property type="project" value="UniProtKB-SubCell"/>
</dbReference>
<evidence type="ECO:0000313" key="9">
    <source>
        <dbReference type="Proteomes" id="UP000663479"/>
    </source>
</evidence>
<organism evidence="8 9">
    <name type="scientific">Vreelandella venusta</name>
    <dbReference type="NCBI Taxonomy" id="44935"/>
    <lineage>
        <taxon>Bacteria</taxon>
        <taxon>Pseudomonadati</taxon>
        <taxon>Pseudomonadota</taxon>
        <taxon>Gammaproteobacteria</taxon>
        <taxon>Oceanospirillales</taxon>
        <taxon>Halomonadaceae</taxon>
        <taxon>Vreelandella</taxon>
    </lineage>
</organism>
<evidence type="ECO:0000256" key="6">
    <source>
        <dbReference type="ARBA" id="ARBA00023136"/>
    </source>
</evidence>
<protein>
    <submittedName>
        <fullName evidence="8">AEC family transporter</fullName>
    </submittedName>
</protein>
<dbReference type="InterPro" id="IPR004776">
    <property type="entry name" value="Mem_transp_PIN-like"/>
</dbReference>
<gene>
    <name evidence="8" type="ORF">JDS37_18025</name>
</gene>
<dbReference type="AlphaFoldDB" id="A0AAP9ZCN0"/>
<evidence type="ECO:0000256" key="5">
    <source>
        <dbReference type="ARBA" id="ARBA00022989"/>
    </source>
</evidence>
<dbReference type="PANTHER" id="PTHR36838:SF1">
    <property type="entry name" value="SLR1864 PROTEIN"/>
    <property type="match status" value="1"/>
</dbReference>
<feature type="transmembrane region" description="Helical" evidence="7">
    <location>
        <begin position="288"/>
        <end position="308"/>
    </location>
</feature>
<keyword evidence="4 7" id="KW-0812">Transmembrane</keyword>
<reference evidence="8" key="1">
    <citation type="submission" date="2020-12" db="EMBL/GenBank/DDBJ databases">
        <title>Genome reconstruction of Halomonas venusta strain DSM 4743.</title>
        <authorList>
            <person name="Aguirre-Garrido J.F."/>
            <person name="Hernandez-Soto L.M."/>
            <person name="Martinez-Abarca F."/>
        </authorList>
    </citation>
    <scope>NUCLEOTIDE SEQUENCE</scope>
    <source>
        <strain evidence="8">4743</strain>
    </source>
</reference>
<dbReference type="GO" id="GO:0055085">
    <property type="term" value="P:transmembrane transport"/>
    <property type="evidence" value="ECO:0007669"/>
    <property type="project" value="InterPro"/>
</dbReference>
<feature type="transmembrane region" description="Helical" evidence="7">
    <location>
        <begin position="99"/>
        <end position="119"/>
    </location>
</feature>
<feature type="transmembrane region" description="Helical" evidence="7">
    <location>
        <begin position="66"/>
        <end position="87"/>
    </location>
</feature>
<dbReference type="RefSeq" id="WP_146942454.1">
    <property type="nucleotide sequence ID" value="NZ_BJUL01000002.1"/>
</dbReference>
<evidence type="ECO:0000256" key="1">
    <source>
        <dbReference type="ARBA" id="ARBA00004141"/>
    </source>
</evidence>
<dbReference type="Pfam" id="PF03547">
    <property type="entry name" value="Mem_trans"/>
    <property type="match status" value="1"/>
</dbReference>
<keyword evidence="5 7" id="KW-1133">Transmembrane helix</keyword>
<proteinExistence type="predicted"/>
<evidence type="ECO:0000313" key="8">
    <source>
        <dbReference type="EMBL" id="QRL03141.1"/>
    </source>
</evidence>
<dbReference type="PANTHER" id="PTHR36838">
    <property type="entry name" value="AUXIN EFFLUX CARRIER FAMILY PROTEIN"/>
    <property type="match status" value="1"/>
</dbReference>
<keyword evidence="6 7" id="KW-0472">Membrane</keyword>
<comment type="subcellular location">
    <subcellularLocation>
        <location evidence="1">Membrane</location>
        <topology evidence="1">Multi-pass membrane protein</topology>
    </subcellularLocation>
</comment>
<evidence type="ECO:0000256" key="2">
    <source>
        <dbReference type="ARBA" id="ARBA00022448"/>
    </source>
</evidence>
<accession>A0AAP9ZCN0</accession>
<evidence type="ECO:0000256" key="7">
    <source>
        <dbReference type="SAM" id="Phobius"/>
    </source>
</evidence>
<dbReference type="EMBL" id="CP066539">
    <property type="protein sequence ID" value="QRL03141.1"/>
    <property type="molecule type" value="Genomic_DNA"/>
</dbReference>
<feature type="transmembrane region" description="Helical" evidence="7">
    <location>
        <begin position="231"/>
        <end position="250"/>
    </location>
</feature>
<name>A0AAP9ZCN0_9GAMM</name>